<dbReference type="AlphaFoldDB" id="A0A2Z5AFY7"/>
<dbReference type="Proteomes" id="UP000250579">
    <property type="component" value="Chromosome"/>
</dbReference>
<dbReference type="EMBL" id="CP022198">
    <property type="protein sequence ID" value="AXA68180.1"/>
    <property type="molecule type" value="Genomic_DNA"/>
</dbReference>
<name>A0A2Z5AFY7_9PSED</name>
<sequence length="110" mass="11787">MSAAERFSVKRAPPTSVPQVVLEAKSVDWGVAVDAYLFEAGQIGGHYSARAYFDCSGQIGDGETVLTPPVRSIRRARGFTLLQSESGRDYYVLVSSIDADDIDAGNEADA</sequence>
<gene>
    <name evidence="1" type="ORF">CE139_21050</name>
</gene>
<evidence type="ECO:0000313" key="2">
    <source>
        <dbReference type="Proteomes" id="UP000250579"/>
    </source>
</evidence>
<protein>
    <submittedName>
        <fullName evidence="1">Uncharacterized protein</fullName>
    </submittedName>
</protein>
<evidence type="ECO:0000313" key="1">
    <source>
        <dbReference type="EMBL" id="AXA68180.1"/>
    </source>
</evidence>
<proteinExistence type="predicted"/>
<reference evidence="1 2" key="1">
    <citation type="submission" date="2017-06" db="EMBL/GenBank/DDBJ databases">
        <title>Evolution towards high GC content and high-temperature stress adaptation in endophytic Pseudomonas oryzihabitans impacted its plant-growth promoting traits.</title>
        <authorList>
            <person name="Nascimento F.X."/>
        </authorList>
    </citation>
    <scope>NUCLEOTIDE SEQUENCE [LARGE SCALE GENOMIC DNA]</scope>
    <source>
        <strain evidence="1 2">MS8</strain>
    </source>
</reference>
<organism evidence="1 2">
    <name type="scientific">Pseudomonas oryzihabitans</name>
    <dbReference type="NCBI Taxonomy" id="47885"/>
    <lineage>
        <taxon>Bacteria</taxon>
        <taxon>Pseudomonadati</taxon>
        <taxon>Pseudomonadota</taxon>
        <taxon>Gammaproteobacteria</taxon>
        <taxon>Pseudomonadales</taxon>
        <taxon>Pseudomonadaceae</taxon>
        <taxon>Pseudomonas</taxon>
    </lineage>
</organism>
<accession>A0A2Z5AFY7</accession>